<dbReference type="InterPro" id="IPR036250">
    <property type="entry name" value="AcylCo_DH-like_C"/>
</dbReference>
<dbReference type="Gene3D" id="1.20.140.10">
    <property type="entry name" value="Butyryl-CoA Dehydrogenase, subunit A, domain 3"/>
    <property type="match status" value="1"/>
</dbReference>
<feature type="domain" description="Acyl-CoA dehydrogenase/oxidase C-terminal" evidence="2">
    <location>
        <begin position="110"/>
        <end position="235"/>
    </location>
</feature>
<protein>
    <recommendedName>
        <fullName evidence="2">Acyl-CoA dehydrogenase/oxidase C-terminal domain-containing protein</fullName>
    </recommendedName>
</protein>
<reference evidence="3 4" key="1">
    <citation type="submission" date="2019-06" db="EMBL/GenBank/DDBJ databases">
        <title>Whole genome shotgun sequence of Cellulosimicrobium cellulans NBRC 15516.</title>
        <authorList>
            <person name="Hosoyama A."/>
            <person name="Uohara A."/>
            <person name="Ohji S."/>
            <person name="Ichikawa N."/>
        </authorList>
    </citation>
    <scope>NUCLEOTIDE SEQUENCE [LARGE SCALE GENOMIC DNA]</scope>
    <source>
        <strain evidence="3 4">NBRC 15516</strain>
    </source>
</reference>
<accession>A0A4Y4E7Q4</accession>
<sequence length="253" mass="25490">MSTDVVAPVAAGGVLPEEGGAGVRADGPADLRAVARELGAVAALTALGGLLPVAALPGECVLLPDDVPPPGGWARVGDVASDVGTLRVWRAPRAAVAPGAGARATDAAWRVGVAWVRTGLCERLTDRAVERLRGRTVGGTATVNLPPVRLVLADAALAHLEAQSLLGGVASREEAPAAGSPDRRAMVSGSSLARVTAVLDRSSRAVHNLFGASGYVDGDAARLARTIDLLGHASGTLPGVVAETSHRREGQDA</sequence>
<dbReference type="AlphaFoldDB" id="A0A4Y4E7Q4"/>
<evidence type="ECO:0000259" key="2">
    <source>
        <dbReference type="Pfam" id="PF00441"/>
    </source>
</evidence>
<evidence type="ECO:0000313" key="3">
    <source>
        <dbReference type="EMBL" id="GED11974.1"/>
    </source>
</evidence>
<evidence type="ECO:0000313" key="4">
    <source>
        <dbReference type="Proteomes" id="UP000316659"/>
    </source>
</evidence>
<dbReference type="EMBL" id="BJNZ01000045">
    <property type="protein sequence ID" value="GED11974.1"/>
    <property type="molecule type" value="Genomic_DNA"/>
</dbReference>
<comment type="caution">
    <text evidence="3">The sequence shown here is derived from an EMBL/GenBank/DDBJ whole genome shotgun (WGS) entry which is preliminary data.</text>
</comment>
<organism evidence="3 4">
    <name type="scientific">Cellulosimicrobium cellulans</name>
    <name type="common">Arthrobacter luteus</name>
    <dbReference type="NCBI Taxonomy" id="1710"/>
    <lineage>
        <taxon>Bacteria</taxon>
        <taxon>Bacillati</taxon>
        <taxon>Actinomycetota</taxon>
        <taxon>Actinomycetes</taxon>
        <taxon>Micrococcales</taxon>
        <taxon>Promicromonosporaceae</taxon>
        <taxon>Cellulosimicrobium</taxon>
    </lineage>
</organism>
<dbReference type="GO" id="GO:0016627">
    <property type="term" value="F:oxidoreductase activity, acting on the CH-CH group of donors"/>
    <property type="evidence" value="ECO:0007669"/>
    <property type="project" value="InterPro"/>
</dbReference>
<gene>
    <name evidence="3" type="ORF">CCE02nite_39730</name>
</gene>
<dbReference type="Proteomes" id="UP000316659">
    <property type="component" value="Unassembled WGS sequence"/>
</dbReference>
<dbReference type="InterPro" id="IPR009075">
    <property type="entry name" value="AcylCo_DH/oxidase_C"/>
</dbReference>
<proteinExistence type="predicted"/>
<dbReference type="SUPFAM" id="SSF47203">
    <property type="entry name" value="Acyl-CoA dehydrogenase C-terminal domain-like"/>
    <property type="match status" value="1"/>
</dbReference>
<name>A0A4Y4E7Q4_CELCE</name>
<dbReference type="RefSeq" id="WP_141391343.1">
    <property type="nucleotide sequence ID" value="NZ_BJNZ01000045.1"/>
</dbReference>
<dbReference type="Pfam" id="PF00441">
    <property type="entry name" value="Acyl-CoA_dh_1"/>
    <property type="match status" value="1"/>
</dbReference>
<keyword evidence="1" id="KW-0285">Flavoprotein</keyword>
<evidence type="ECO:0000256" key="1">
    <source>
        <dbReference type="ARBA" id="ARBA00022630"/>
    </source>
</evidence>